<organism evidence="7 8">
    <name type="scientific">Bogoriella caseilytica</name>
    <dbReference type="NCBI Taxonomy" id="56055"/>
    <lineage>
        <taxon>Bacteria</taxon>
        <taxon>Bacillati</taxon>
        <taxon>Actinomycetota</taxon>
        <taxon>Actinomycetes</taxon>
        <taxon>Micrococcales</taxon>
        <taxon>Bogoriellaceae</taxon>
        <taxon>Bogoriella</taxon>
    </lineage>
</organism>
<comment type="subcellular location">
    <subcellularLocation>
        <location evidence="1">Membrane</location>
        <topology evidence="1">Multi-pass membrane protein</topology>
    </subcellularLocation>
</comment>
<dbReference type="EMBL" id="RKHK01000001">
    <property type="protein sequence ID" value="ROR72830.1"/>
    <property type="molecule type" value="Genomic_DNA"/>
</dbReference>
<dbReference type="OrthoDB" id="5149061at2"/>
<accession>A0A3N2BC61</accession>
<evidence type="ECO:0000256" key="4">
    <source>
        <dbReference type="ARBA" id="ARBA00023136"/>
    </source>
</evidence>
<evidence type="ECO:0000256" key="6">
    <source>
        <dbReference type="SAM" id="Phobius"/>
    </source>
</evidence>
<dbReference type="RefSeq" id="WP_123303342.1">
    <property type="nucleotide sequence ID" value="NZ_RKHK01000001.1"/>
</dbReference>
<proteinExistence type="predicted"/>
<protein>
    <submittedName>
        <fullName evidence="7">Putative membrane protein</fullName>
    </submittedName>
</protein>
<keyword evidence="3 6" id="KW-1133">Transmembrane helix</keyword>
<keyword evidence="4 6" id="KW-0472">Membrane</keyword>
<keyword evidence="2 6" id="KW-0812">Transmembrane</keyword>
<dbReference type="GO" id="GO:0016020">
    <property type="term" value="C:membrane"/>
    <property type="evidence" value="ECO:0007669"/>
    <property type="project" value="UniProtKB-SubCell"/>
</dbReference>
<evidence type="ECO:0000256" key="1">
    <source>
        <dbReference type="ARBA" id="ARBA00004141"/>
    </source>
</evidence>
<gene>
    <name evidence="7" type="ORF">EDD31_1190</name>
</gene>
<reference evidence="7 8" key="1">
    <citation type="submission" date="2018-11" db="EMBL/GenBank/DDBJ databases">
        <title>Sequencing the genomes of 1000 actinobacteria strains.</title>
        <authorList>
            <person name="Klenk H.-P."/>
        </authorList>
    </citation>
    <scope>NUCLEOTIDE SEQUENCE [LARGE SCALE GENOMIC DNA]</scope>
    <source>
        <strain evidence="7 8">DSM 11294</strain>
    </source>
</reference>
<dbReference type="InterPro" id="IPR019109">
    <property type="entry name" value="MamF_MmsF"/>
</dbReference>
<evidence type="ECO:0000256" key="2">
    <source>
        <dbReference type="ARBA" id="ARBA00022692"/>
    </source>
</evidence>
<sequence length="164" mass="17359">MQHTSPAGGPAYEAPQPSTAPDQPTPTPDQPHSHQPAGGAPVGGHQEASSGLDPKVASLLAYITWIGGVVILLTQKQPSVRFHGVQSILFNVVVVAAYIALTVTDVFARLFIGGWTVGTIFFLLGAALWVGSLVLWIVLVIKAYNLQQFKLPVIGNLAAKWTKA</sequence>
<evidence type="ECO:0000313" key="8">
    <source>
        <dbReference type="Proteomes" id="UP000280668"/>
    </source>
</evidence>
<feature type="transmembrane region" description="Helical" evidence="6">
    <location>
        <begin position="120"/>
        <end position="141"/>
    </location>
</feature>
<dbReference type="PANTHER" id="PTHR36460:SF1">
    <property type="entry name" value="UPF0132 DOMAIN PROTEIN (AFU_ORTHOLOGUE AFUA_3G10255)"/>
    <property type="match status" value="1"/>
</dbReference>
<evidence type="ECO:0000256" key="5">
    <source>
        <dbReference type="SAM" id="MobiDB-lite"/>
    </source>
</evidence>
<comment type="caution">
    <text evidence="7">The sequence shown here is derived from an EMBL/GenBank/DDBJ whole genome shotgun (WGS) entry which is preliminary data.</text>
</comment>
<feature type="transmembrane region" description="Helical" evidence="6">
    <location>
        <begin position="87"/>
        <end position="108"/>
    </location>
</feature>
<dbReference type="AlphaFoldDB" id="A0A3N2BC61"/>
<feature type="region of interest" description="Disordered" evidence="5">
    <location>
        <begin position="1"/>
        <end position="50"/>
    </location>
</feature>
<keyword evidence="8" id="KW-1185">Reference proteome</keyword>
<dbReference type="Proteomes" id="UP000280668">
    <property type="component" value="Unassembled WGS sequence"/>
</dbReference>
<dbReference type="Pfam" id="PF09685">
    <property type="entry name" value="MamF_MmsF"/>
    <property type="match status" value="1"/>
</dbReference>
<feature type="transmembrane region" description="Helical" evidence="6">
    <location>
        <begin position="56"/>
        <end position="75"/>
    </location>
</feature>
<evidence type="ECO:0000313" key="7">
    <source>
        <dbReference type="EMBL" id="ROR72830.1"/>
    </source>
</evidence>
<evidence type="ECO:0000256" key="3">
    <source>
        <dbReference type="ARBA" id="ARBA00022989"/>
    </source>
</evidence>
<dbReference type="PANTHER" id="PTHR36460">
    <property type="entry name" value="UPF0132 DOMAIN PROTEIN (AFU_ORTHOLOGUE AFUA_3G10255)"/>
    <property type="match status" value="1"/>
</dbReference>
<name>A0A3N2BC61_9MICO</name>